<feature type="domain" description="HPt" evidence="5">
    <location>
        <begin position="574"/>
        <end position="671"/>
    </location>
</feature>
<dbReference type="STRING" id="1513793.SAMN06296036_11890"/>
<dbReference type="PANTHER" id="PTHR43395:SF10">
    <property type="entry name" value="CHEMOTAXIS PROTEIN CHEA"/>
    <property type="match status" value="1"/>
</dbReference>
<dbReference type="InterPro" id="IPR036890">
    <property type="entry name" value="HATPase_C_sf"/>
</dbReference>
<feature type="transmembrane region" description="Helical" evidence="3">
    <location>
        <begin position="282"/>
        <end position="302"/>
    </location>
</feature>
<dbReference type="PANTHER" id="PTHR43395">
    <property type="entry name" value="SENSOR HISTIDINE KINASE CHEA"/>
    <property type="match status" value="1"/>
</dbReference>
<keyword evidence="6" id="KW-0808">Transferase</keyword>
<feature type="transmembrane region" description="Helical" evidence="3">
    <location>
        <begin position="308"/>
        <end position="328"/>
    </location>
</feature>
<feature type="coiled-coil region" evidence="2">
    <location>
        <begin position="393"/>
        <end position="431"/>
    </location>
</feature>
<keyword evidence="3" id="KW-0472">Membrane</keyword>
<dbReference type="SMART" id="SM00073">
    <property type="entry name" value="HPT"/>
    <property type="match status" value="1"/>
</dbReference>
<feature type="transmembrane region" description="Helical" evidence="3">
    <location>
        <begin position="212"/>
        <end position="229"/>
    </location>
</feature>
<dbReference type="PROSITE" id="PS50894">
    <property type="entry name" value="HPT"/>
    <property type="match status" value="1"/>
</dbReference>
<evidence type="ECO:0000256" key="4">
    <source>
        <dbReference type="SAM" id="SignalP"/>
    </source>
</evidence>
<sequence length="937" mass="106815">MHFVTRFVLVLTTMLPAGAGLAAIDVTKTLTGEFFGEELEIMEDGSGSLSFEDMDNPGIRKQFRASEKSIPNFGFTSTAIWARFTLSNNLETNKKVIIEFRYASIDRVDLYYLNEYGQTVSDKVGDKVPYNTRKVSNRYPSFLVDVPPGQTQYYIRVRSTGTTMIPLVFWDESEFNKHAVSDSHLLGHLYGVVMAIALYNLFLYVTLNSKVYLFYVLHLVFFLFHNWAAQGSSVVYFMNDFPNHWISNQGFLVFAEISTIFAVYFAIEFLNTRDRYPKITKFLTFIRWLAFINIINVQFFSFELGARIANFNVAASCFSMLYMGVFSLRSGYRPAYFYTLAWALTLVASIILAMKYQGILPVNWITSWAHSFGVAAGAILMSLALGDRFNYYRNKKEKEVRDLSERLAASLANVEEQVREKTRDIRSIMENIQQGIFMIGRDHKILPDYSQFLSKIFNRSSIKDTDGLELLFENSNLNLDEQDKARTVIGNCIGEDSINFDANAHNLVSELRFQSEDSKEDKILEVDWSPIEDDDSVERLLVTVRDVTEVKALEHVAEEQKKRLNAIDRIMHIREDKFNGFVRNFLDMELHCREILSATSAGENDINKLFRYMHTIKGAARILGLKEISSEAHHIESYFDRVRKGKDSYDRKIIDEMLDQLRHTLDFYQHINYEVLGRNDDNVITSASQEEILSVIESMSALSLTPDLEAGLSKIRSLITSPHGSSFHESLSDVLDSLDDISIKLGKERPEVVIDDYGFTTSQKGEQFLRNIFVHLFRNSLDHGIEPNEVRREKGKIERGKIIVKLEEADDKHCRITYFDDGQGINVTRLRQKLVNDHLLEDPNSVSHGEVIEYIFHPGVTTAKQVTDISGRGVGMDAIKGFLLEVGGNIKIDYNDSITYSNQDGDEFVTFKIIIDLPLGLVAKGSGDDTKQLPDSA</sequence>
<organism evidence="6 7">
    <name type="scientific">Pseudobacteriovorax antillogorgiicola</name>
    <dbReference type="NCBI Taxonomy" id="1513793"/>
    <lineage>
        <taxon>Bacteria</taxon>
        <taxon>Pseudomonadati</taxon>
        <taxon>Bdellovibrionota</taxon>
        <taxon>Oligoflexia</taxon>
        <taxon>Oligoflexales</taxon>
        <taxon>Pseudobacteriovoracaceae</taxon>
        <taxon>Pseudobacteriovorax</taxon>
    </lineage>
</organism>
<feature type="transmembrane region" description="Helical" evidence="3">
    <location>
        <begin position="185"/>
        <end position="205"/>
    </location>
</feature>
<feature type="modified residue" description="Phosphohistidine" evidence="1">
    <location>
        <position position="614"/>
    </location>
</feature>
<protein>
    <submittedName>
        <fullName evidence="6">Histidine kinase-, DNA gyrase B-, and HSP90-like ATPase</fullName>
    </submittedName>
</protein>
<feature type="transmembrane region" description="Helical" evidence="3">
    <location>
        <begin position="335"/>
        <end position="356"/>
    </location>
</feature>
<dbReference type="InterPro" id="IPR003594">
    <property type="entry name" value="HATPase_dom"/>
</dbReference>
<dbReference type="SMART" id="SM00387">
    <property type="entry name" value="HATPase_c"/>
    <property type="match status" value="1"/>
</dbReference>
<evidence type="ECO:0000256" key="2">
    <source>
        <dbReference type="SAM" id="Coils"/>
    </source>
</evidence>
<feature type="transmembrane region" description="Helical" evidence="3">
    <location>
        <begin position="368"/>
        <end position="386"/>
    </location>
</feature>
<dbReference type="Pfam" id="PF02518">
    <property type="entry name" value="HATPase_c"/>
    <property type="match status" value="1"/>
</dbReference>
<dbReference type="InterPro" id="IPR008207">
    <property type="entry name" value="Sig_transdc_His_kin_Hpt_dom"/>
</dbReference>
<dbReference type="CDD" id="cd00088">
    <property type="entry name" value="HPT"/>
    <property type="match status" value="1"/>
</dbReference>
<dbReference type="Gene3D" id="2.60.40.2380">
    <property type="match status" value="1"/>
</dbReference>
<dbReference type="OrthoDB" id="5287347at2"/>
<proteinExistence type="predicted"/>
<dbReference type="EMBL" id="FWZT01000018">
    <property type="protein sequence ID" value="SMF57087.1"/>
    <property type="molecule type" value="Genomic_DNA"/>
</dbReference>
<dbReference type="GO" id="GO:0004672">
    <property type="term" value="F:protein kinase activity"/>
    <property type="evidence" value="ECO:0007669"/>
    <property type="project" value="UniProtKB-ARBA"/>
</dbReference>
<dbReference type="Gene3D" id="3.30.565.10">
    <property type="entry name" value="Histidine kinase-like ATPase, C-terminal domain"/>
    <property type="match status" value="1"/>
</dbReference>
<dbReference type="InterPro" id="IPR011623">
    <property type="entry name" value="7TMR_DISM_rcpt_extracell_dom1"/>
</dbReference>
<dbReference type="Proteomes" id="UP000192907">
    <property type="component" value="Unassembled WGS sequence"/>
</dbReference>
<feature type="transmembrane region" description="Helical" evidence="3">
    <location>
        <begin position="249"/>
        <end position="270"/>
    </location>
</feature>
<feature type="chain" id="PRO_5011989137" evidence="4">
    <location>
        <begin position="23"/>
        <end position="937"/>
    </location>
</feature>
<evidence type="ECO:0000256" key="3">
    <source>
        <dbReference type="SAM" id="Phobius"/>
    </source>
</evidence>
<keyword evidence="3" id="KW-1133">Transmembrane helix</keyword>
<dbReference type="Gene3D" id="1.20.120.160">
    <property type="entry name" value="HPT domain"/>
    <property type="match status" value="1"/>
</dbReference>
<keyword evidence="7" id="KW-1185">Reference proteome</keyword>
<gene>
    <name evidence="6" type="ORF">SAMN06296036_11890</name>
</gene>
<dbReference type="Gene3D" id="3.30.450.20">
    <property type="entry name" value="PAS domain"/>
    <property type="match status" value="1"/>
</dbReference>
<dbReference type="Pfam" id="PF01627">
    <property type="entry name" value="Hpt"/>
    <property type="match status" value="1"/>
</dbReference>
<feature type="signal peptide" evidence="4">
    <location>
        <begin position="1"/>
        <end position="22"/>
    </location>
</feature>
<dbReference type="InterPro" id="IPR036641">
    <property type="entry name" value="HPT_dom_sf"/>
</dbReference>
<reference evidence="7" key="1">
    <citation type="submission" date="2017-04" db="EMBL/GenBank/DDBJ databases">
        <authorList>
            <person name="Varghese N."/>
            <person name="Submissions S."/>
        </authorList>
    </citation>
    <scope>NUCLEOTIDE SEQUENCE [LARGE SCALE GENOMIC DNA]</scope>
    <source>
        <strain evidence="7">RKEM611</strain>
    </source>
</reference>
<keyword evidence="3" id="KW-0812">Transmembrane</keyword>
<dbReference type="GO" id="GO:0000160">
    <property type="term" value="P:phosphorelay signal transduction system"/>
    <property type="evidence" value="ECO:0007669"/>
    <property type="project" value="InterPro"/>
</dbReference>
<name>A0A1Y6CKL4_9BACT</name>
<dbReference type="InterPro" id="IPR011622">
    <property type="entry name" value="7TMR_DISM_rcpt_extracell_dom2"/>
</dbReference>
<keyword evidence="1" id="KW-0597">Phosphoprotein</keyword>
<keyword evidence="6" id="KW-0418">Kinase</keyword>
<evidence type="ECO:0000259" key="5">
    <source>
        <dbReference type="PROSITE" id="PS50894"/>
    </source>
</evidence>
<keyword evidence="4" id="KW-0732">Signal</keyword>
<dbReference type="Pfam" id="PF07695">
    <property type="entry name" value="7TMR-DISM_7TM"/>
    <property type="match status" value="1"/>
</dbReference>
<evidence type="ECO:0000256" key="1">
    <source>
        <dbReference type="PROSITE-ProRule" id="PRU00110"/>
    </source>
</evidence>
<evidence type="ECO:0000313" key="6">
    <source>
        <dbReference type="EMBL" id="SMF57087.1"/>
    </source>
</evidence>
<keyword evidence="2" id="KW-0175">Coiled coil</keyword>
<dbReference type="RefSeq" id="WP_132322304.1">
    <property type="nucleotide sequence ID" value="NZ_FWZT01000018.1"/>
</dbReference>
<dbReference type="SUPFAM" id="SSF55874">
    <property type="entry name" value="ATPase domain of HSP90 chaperone/DNA topoisomerase II/histidine kinase"/>
    <property type="match status" value="1"/>
</dbReference>
<accession>A0A1Y6CKL4</accession>
<dbReference type="AlphaFoldDB" id="A0A1Y6CKL4"/>
<dbReference type="SUPFAM" id="SSF47226">
    <property type="entry name" value="Histidine-containing phosphotransfer domain, HPT domain"/>
    <property type="match status" value="1"/>
</dbReference>
<dbReference type="InterPro" id="IPR051315">
    <property type="entry name" value="Bact_Chemotaxis_CheA"/>
</dbReference>
<evidence type="ECO:0000313" key="7">
    <source>
        <dbReference type="Proteomes" id="UP000192907"/>
    </source>
</evidence>
<dbReference type="Pfam" id="PF07696">
    <property type="entry name" value="7TMR-DISMED2"/>
    <property type="match status" value="1"/>
</dbReference>